<dbReference type="AlphaFoldDB" id="A0AA37VB22"/>
<dbReference type="RefSeq" id="WP_055248448.1">
    <property type="nucleotide sequence ID" value="NZ_BSCI01000009.1"/>
</dbReference>
<dbReference type="InterPro" id="IPR010982">
    <property type="entry name" value="Lambda_DNA-bd_dom_sf"/>
</dbReference>
<keyword evidence="1" id="KW-0238">DNA-binding</keyword>
<sequence length="107" mass="12682">MKKVYYDAGNRIRYLREKQHYTREQLAEMADISPKFLYEIESGQKGFSADTLVRLSEALDTNADYILFGEYRGKVDGDVMRLYSYFDDKQRESIAEILEIVYKITRM</sequence>
<reference evidence="3" key="1">
    <citation type="submission" date="2022-09" db="EMBL/GenBank/DDBJ databases">
        <title>Draft genome sequence of Coprococcus comes strain 31264.</title>
        <authorList>
            <person name="Atsushi H."/>
            <person name="Moriya O."/>
            <person name="Mitsuo S."/>
        </authorList>
    </citation>
    <scope>NUCLEOTIDE SEQUENCE</scope>
    <source>
        <strain evidence="3">JCM 31264</strain>
    </source>
</reference>
<dbReference type="InterPro" id="IPR001387">
    <property type="entry name" value="Cro/C1-type_HTH"/>
</dbReference>
<dbReference type="CDD" id="cd00093">
    <property type="entry name" value="HTH_XRE"/>
    <property type="match status" value="1"/>
</dbReference>
<dbReference type="PANTHER" id="PTHR46797:SF1">
    <property type="entry name" value="METHYLPHOSPHONATE SYNTHASE"/>
    <property type="match status" value="1"/>
</dbReference>
<dbReference type="EMBL" id="BSCI01000009">
    <property type="protein sequence ID" value="GLG87221.1"/>
    <property type="molecule type" value="Genomic_DNA"/>
</dbReference>
<gene>
    <name evidence="3" type="ORF">comes_17660</name>
</gene>
<dbReference type="InterPro" id="IPR050807">
    <property type="entry name" value="TransReg_Diox_bact_type"/>
</dbReference>
<evidence type="ECO:0000313" key="3">
    <source>
        <dbReference type="EMBL" id="GLG87221.1"/>
    </source>
</evidence>
<dbReference type="Pfam" id="PF12844">
    <property type="entry name" value="HTH_19"/>
    <property type="match status" value="1"/>
</dbReference>
<evidence type="ECO:0000313" key="4">
    <source>
        <dbReference type="Proteomes" id="UP001145109"/>
    </source>
</evidence>
<dbReference type="Gene3D" id="1.10.260.40">
    <property type="entry name" value="lambda repressor-like DNA-binding domains"/>
    <property type="match status" value="1"/>
</dbReference>
<protein>
    <recommendedName>
        <fullName evidence="2">HTH cro/C1-type domain-containing protein</fullName>
    </recommendedName>
</protein>
<feature type="domain" description="HTH cro/C1-type" evidence="2">
    <location>
        <begin position="12"/>
        <end position="66"/>
    </location>
</feature>
<dbReference type="GO" id="GO:0005829">
    <property type="term" value="C:cytosol"/>
    <property type="evidence" value="ECO:0007669"/>
    <property type="project" value="TreeGrafter"/>
</dbReference>
<organism evidence="3 4">
    <name type="scientific">Coprococcus comes</name>
    <dbReference type="NCBI Taxonomy" id="410072"/>
    <lineage>
        <taxon>Bacteria</taxon>
        <taxon>Bacillati</taxon>
        <taxon>Bacillota</taxon>
        <taxon>Clostridia</taxon>
        <taxon>Lachnospirales</taxon>
        <taxon>Lachnospiraceae</taxon>
        <taxon>Coprococcus</taxon>
    </lineage>
</organism>
<accession>A0AA37VB22</accession>
<proteinExistence type="predicted"/>
<name>A0AA37VB22_9FIRM</name>
<evidence type="ECO:0000256" key="1">
    <source>
        <dbReference type="ARBA" id="ARBA00023125"/>
    </source>
</evidence>
<dbReference type="PANTHER" id="PTHR46797">
    <property type="entry name" value="HTH-TYPE TRANSCRIPTIONAL REGULATOR"/>
    <property type="match status" value="1"/>
</dbReference>
<dbReference type="PROSITE" id="PS50943">
    <property type="entry name" value="HTH_CROC1"/>
    <property type="match status" value="1"/>
</dbReference>
<dbReference type="SUPFAM" id="SSF47413">
    <property type="entry name" value="lambda repressor-like DNA-binding domains"/>
    <property type="match status" value="1"/>
</dbReference>
<dbReference type="GO" id="GO:0003677">
    <property type="term" value="F:DNA binding"/>
    <property type="evidence" value="ECO:0007669"/>
    <property type="project" value="UniProtKB-KW"/>
</dbReference>
<reference evidence="3" key="2">
    <citation type="submission" date="2022-11" db="EMBL/GenBank/DDBJ databases">
        <title>Draft genome sequence of Coprococcus comes strain 31264.</title>
        <authorList>
            <person name="Hisatomi A."/>
            <person name="Ohkuma M."/>
            <person name="Sakamoto M."/>
        </authorList>
    </citation>
    <scope>NUCLEOTIDE SEQUENCE</scope>
    <source>
        <strain evidence="3">JCM 31264</strain>
    </source>
</reference>
<comment type="caution">
    <text evidence="3">The sequence shown here is derived from an EMBL/GenBank/DDBJ whole genome shotgun (WGS) entry which is preliminary data.</text>
</comment>
<dbReference type="Proteomes" id="UP001145109">
    <property type="component" value="Unassembled WGS sequence"/>
</dbReference>
<dbReference type="SMART" id="SM00530">
    <property type="entry name" value="HTH_XRE"/>
    <property type="match status" value="1"/>
</dbReference>
<dbReference type="GO" id="GO:0003700">
    <property type="term" value="F:DNA-binding transcription factor activity"/>
    <property type="evidence" value="ECO:0007669"/>
    <property type="project" value="TreeGrafter"/>
</dbReference>
<evidence type="ECO:0000259" key="2">
    <source>
        <dbReference type="PROSITE" id="PS50943"/>
    </source>
</evidence>